<keyword evidence="8" id="KW-0408">Iron</keyword>
<dbReference type="OrthoDB" id="9784632at2"/>
<proteinExistence type="inferred from homology"/>
<feature type="domain" description="NADH:flavin oxidoreductase/NADH oxidase N-terminal" evidence="11">
    <location>
        <begin position="10"/>
        <end position="339"/>
    </location>
</feature>
<accession>A0A562V8F2</accession>
<comment type="cofactor">
    <cofactor evidence="2">
        <name>[4Fe-4S] cluster</name>
        <dbReference type="ChEBI" id="CHEBI:49883"/>
    </cofactor>
</comment>
<organism evidence="13 14">
    <name type="scientific">Geobacter argillaceus</name>
    <dbReference type="NCBI Taxonomy" id="345631"/>
    <lineage>
        <taxon>Bacteria</taxon>
        <taxon>Pseudomonadati</taxon>
        <taxon>Thermodesulfobacteriota</taxon>
        <taxon>Desulfuromonadia</taxon>
        <taxon>Geobacterales</taxon>
        <taxon>Geobacteraceae</taxon>
        <taxon>Geobacter</taxon>
    </lineage>
</organism>
<evidence type="ECO:0000256" key="9">
    <source>
        <dbReference type="ARBA" id="ARBA00023014"/>
    </source>
</evidence>
<keyword evidence="7" id="KW-0560">Oxidoreductase</keyword>
<dbReference type="Pfam" id="PF00724">
    <property type="entry name" value="Oxidored_FMN"/>
    <property type="match status" value="1"/>
</dbReference>
<evidence type="ECO:0000259" key="12">
    <source>
        <dbReference type="Pfam" id="PF07992"/>
    </source>
</evidence>
<feature type="domain" description="FAD/NAD(P)-binding" evidence="12">
    <location>
        <begin position="388"/>
        <end position="624"/>
    </location>
</feature>
<evidence type="ECO:0000256" key="10">
    <source>
        <dbReference type="SAM" id="MobiDB-lite"/>
    </source>
</evidence>
<dbReference type="Pfam" id="PF07992">
    <property type="entry name" value="Pyr_redox_2"/>
    <property type="match status" value="1"/>
</dbReference>
<dbReference type="InterPro" id="IPR036188">
    <property type="entry name" value="FAD/NAD-bd_sf"/>
</dbReference>
<evidence type="ECO:0000259" key="11">
    <source>
        <dbReference type="Pfam" id="PF00724"/>
    </source>
</evidence>
<evidence type="ECO:0000256" key="5">
    <source>
        <dbReference type="ARBA" id="ARBA00022643"/>
    </source>
</evidence>
<dbReference type="PANTHER" id="PTHR42917:SF2">
    <property type="entry name" value="2,4-DIENOYL-COA REDUCTASE [(2E)-ENOYL-COA-PRODUCING]"/>
    <property type="match status" value="1"/>
</dbReference>
<evidence type="ECO:0000256" key="3">
    <source>
        <dbReference type="ARBA" id="ARBA00011048"/>
    </source>
</evidence>
<evidence type="ECO:0000256" key="2">
    <source>
        <dbReference type="ARBA" id="ARBA00001966"/>
    </source>
</evidence>
<dbReference type="EMBL" id="VLLN01000032">
    <property type="protein sequence ID" value="TWJ14017.1"/>
    <property type="molecule type" value="Genomic_DNA"/>
</dbReference>
<keyword evidence="6" id="KW-0479">Metal-binding</keyword>
<dbReference type="InterPro" id="IPR001155">
    <property type="entry name" value="OxRdtase_FMN_N"/>
</dbReference>
<dbReference type="AlphaFoldDB" id="A0A562V8F2"/>
<dbReference type="Gene3D" id="3.40.50.720">
    <property type="entry name" value="NAD(P)-binding Rossmann-like Domain"/>
    <property type="match status" value="1"/>
</dbReference>
<dbReference type="SUPFAM" id="SSF51395">
    <property type="entry name" value="FMN-linked oxidoreductases"/>
    <property type="match status" value="1"/>
</dbReference>
<comment type="caution">
    <text evidence="13">The sequence shown here is derived from an EMBL/GenBank/DDBJ whole genome shotgun (WGS) entry which is preliminary data.</text>
</comment>
<keyword evidence="9" id="KW-0411">Iron-sulfur</keyword>
<dbReference type="PRINTS" id="PR00469">
    <property type="entry name" value="PNDRDTASEII"/>
</dbReference>
<dbReference type="GO" id="GO:0051536">
    <property type="term" value="F:iron-sulfur cluster binding"/>
    <property type="evidence" value="ECO:0007669"/>
    <property type="project" value="UniProtKB-KW"/>
</dbReference>
<dbReference type="GO" id="GO:0046872">
    <property type="term" value="F:metal ion binding"/>
    <property type="evidence" value="ECO:0007669"/>
    <property type="project" value="UniProtKB-KW"/>
</dbReference>
<dbReference type="PANTHER" id="PTHR42917">
    <property type="entry name" value="2,4-DIENOYL-COA REDUCTASE"/>
    <property type="match status" value="1"/>
</dbReference>
<dbReference type="InterPro" id="IPR023753">
    <property type="entry name" value="FAD/NAD-binding_dom"/>
</dbReference>
<dbReference type="CDD" id="cd02803">
    <property type="entry name" value="OYE_like_FMN_family"/>
    <property type="match status" value="1"/>
</dbReference>
<evidence type="ECO:0000256" key="8">
    <source>
        <dbReference type="ARBA" id="ARBA00023004"/>
    </source>
</evidence>
<name>A0A562V8F2_9BACT</name>
<keyword evidence="14" id="KW-1185">Reference proteome</keyword>
<dbReference type="Proteomes" id="UP000319449">
    <property type="component" value="Unassembled WGS sequence"/>
</dbReference>
<dbReference type="InterPro" id="IPR051793">
    <property type="entry name" value="NADH:flavin_oxidoreductase"/>
</dbReference>
<reference evidence="13 14" key="1">
    <citation type="submission" date="2019-07" db="EMBL/GenBank/DDBJ databases">
        <title>Genomic Encyclopedia of Archaeal and Bacterial Type Strains, Phase II (KMG-II): from individual species to whole genera.</title>
        <authorList>
            <person name="Goeker M."/>
        </authorList>
    </citation>
    <scope>NUCLEOTIDE SEQUENCE [LARGE SCALE GENOMIC DNA]</scope>
    <source>
        <strain evidence="13 14">ATCC BAA-1139</strain>
    </source>
</reference>
<dbReference type="GO" id="GO:0016491">
    <property type="term" value="F:oxidoreductase activity"/>
    <property type="evidence" value="ECO:0007669"/>
    <property type="project" value="UniProtKB-KW"/>
</dbReference>
<evidence type="ECO:0000256" key="7">
    <source>
        <dbReference type="ARBA" id="ARBA00023002"/>
    </source>
</evidence>
<dbReference type="GO" id="GO:0010181">
    <property type="term" value="F:FMN binding"/>
    <property type="evidence" value="ECO:0007669"/>
    <property type="project" value="InterPro"/>
</dbReference>
<comment type="cofactor">
    <cofactor evidence="1">
        <name>FMN</name>
        <dbReference type="ChEBI" id="CHEBI:58210"/>
    </cofactor>
</comment>
<protein>
    <submittedName>
        <fullName evidence="13">2,4-dienoyl-CoA reductase-like NADH-dependent reductase (Old Yellow Enzyme family)</fullName>
    </submittedName>
</protein>
<dbReference type="PRINTS" id="PR00368">
    <property type="entry name" value="FADPNR"/>
</dbReference>
<keyword evidence="5" id="KW-0288">FMN</keyword>
<dbReference type="Gene3D" id="3.20.20.70">
    <property type="entry name" value="Aldolase class I"/>
    <property type="match status" value="1"/>
</dbReference>
<evidence type="ECO:0000313" key="14">
    <source>
        <dbReference type="Proteomes" id="UP000319449"/>
    </source>
</evidence>
<dbReference type="Gene3D" id="3.50.50.60">
    <property type="entry name" value="FAD/NAD(P)-binding domain"/>
    <property type="match status" value="1"/>
</dbReference>
<evidence type="ECO:0000256" key="4">
    <source>
        <dbReference type="ARBA" id="ARBA00022630"/>
    </source>
</evidence>
<feature type="region of interest" description="Disordered" evidence="10">
    <location>
        <begin position="115"/>
        <end position="138"/>
    </location>
</feature>
<comment type="similarity">
    <text evidence="3">In the N-terminal section; belongs to the NADH:flavin oxidoreductase/NADH oxidase family.</text>
</comment>
<sequence>MQHPYFPHTFQPFKIKNLVVKNRIVMPPMCGNLGGEYGQVTDNHIKYYEQRAKGGTGLIIVENSNIDYPLGSNGATQLRIDHERYIPGLTRLVDTIKKYGARACIQINHAGASTNNERTEGHGVVAPSDVSSKEGGETPRALTTEEIYEIVRKFGRAANRAQIAGFDAVEIHAGHSYLIAQFLSLTTNKREDEFGCGSLENRARFCLLVLQEVRKTVGPDFPIFIRIGADEFMKGGITLEDTFTLLEFFKPYVDLIDVSAGANYTLEKQIETMNFPEGSKVYLSDEIKKRFDLPTITVGNIRNPEFADKVLADKRADFIAIGRGLICDPNWVNKADMGEPRKIRKCISCNIMCVGNRIFSSRPIKCSLNPDIFGEDDHKHHKVTTPTNVVIIGGGPAGLEAACTAAEVGCNTFLFEKENEVGGLLHLIQRFPAKQKIHYFTEYLSERMAGLKNLVVFHGRTPTFKEIDELKPDLVVNATGSSPSLPPIKGLRELINREGSSIYTVTNLLKNIDSFSGLESKKVVIAGGGAVGMDCAEFFAGLGAKVTIVERLPQLGIDLDPLTKKYLMGVIREFDIDVLVDTTIEEVTQNKLICSRNGESTNLEFDISLMCLGFSSNSQHVEAMKEYYHGKKIEFINIGDSSRPRKIGYGVIEGRSILSSSTLLKRIGW</sequence>
<dbReference type="RefSeq" id="WP_145025328.1">
    <property type="nucleotide sequence ID" value="NZ_VLLN01000032.1"/>
</dbReference>
<evidence type="ECO:0000313" key="13">
    <source>
        <dbReference type="EMBL" id="TWJ14017.1"/>
    </source>
</evidence>
<evidence type="ECO:0000256" key="1">
    <source>
        <dbReference type="ARBA" id="ARBA00001917"/>
    </source>
</evidence>
<evidence type="ECO:0000256" key="6">
    <source>
        <dbReference type="ARBA" id="ARBA00022723"/>
    </source>
</evidence>
<keyword evidence="4" id="KW-0285">Flavoprotein</keyword>
<gene>
    <name evidence="13" type="ORF">JN12_03588</name>
</gene>
<dbReference type="SUPFAM" id="SSF51905">
    <property type="entry name" value="FAD/NAD(P)-binding domain"/>
    <property type="match status" value="1"/>
</dbReference>
<dbReference type="InterPro" id="IPR013785">
    <property type="entry name" value="Aldolase_TIM"/>
</dbReference>